<dbReference type="SMART" id="SM00316">
    <property type="entry name" value="S1"/>
    <property type="match status" value="2"/>
</dbReference>
<dbReference type="EMBL" id="NQVE01000119">
    <property type="protein sequence ID" value="RAL46991.1"/>
    <property type="molecule type" value="Genomic_DNA"/>
</dbReference>
<dbReference type="Proteomes" id="UP000249390">
    <property type="component" value="Unassembled WGS sequence"/>
</dbReference>
<dbReference type="InterPro" id="IPR003029">
    <property type="entry name" value="S1_domain"/>
</dbReference>
<proteinExistence type="predicted"/>
<feature type="domain" description="S1 motif" evidence="2">
    <location>
        <begin position="291"/>
        <end position="359"/>
    </location>
</feature>
<feature type="compositionally biased region" description="Basic and acidic residues" evidence="1">
    <location>
        <begin position="109"/>
        <end position="121"/>
    </location>
</feature>
<dbReference type="GO" id="GO:0043489">
    <property type="term" value="P:RNA stabilization"/>
    <property type="evidence" value="ECO:0007669"/>
    <property type="project" value="TreeGrafter"/>
</dbReference>
<dbReference type="Gene3D" id="2.40.50.140">
    <property type="entry name" value="Nucleic acid-binding proteins"/>
    <property type="match status" value="1"/>
</dbReference>
<keyword evidence="4" id="KW-1185">Reference proteome</keyword>
<dbReference type="PANTHER" id="PTHR15838:SF3">
    <property type="entry name" value="PROTEIN PIGMENT DEFECTIVE 338, CHLOROPLASTIC"/>
    <property type="match status" value="1"/>
</dbReference>
<dbReference type="PANTHER" id="PTHR15838">
    <property type="entry name" value="NUCLEOLAR PROTEIN OF 40 KDA"/>
    <property type="match status" value="1"/>
</dbReference>
<dbReference type="SUPFAM" id="SSF50249">
    <property type="entry name" value="Nucleic acid-binding proteins"/>
    <property type="match status" value="2"/>
</dbReference>
<feature type="domain" description="S1 motif" evidence="2">
    <location>
        <begin position="370"/>
        <end position="439"/>
    </location>
</feature>
<protein>
    <recommendedName>
        <fullName evidence="2">S1 motif domain-containing protein</fullName>
    </recommendedName>
</protein>
<reference evidence="3 4" key="1">
    <citation type="submission" date="2018-06" db="EMBL/GenBank/DDBJ databases">
        <title>The Genome of Cuscuta australis (Dodder) Provides Insight into the Evolution of Plant Parasitism.</title>
        <authorList>
            <person name="Liu H."/>
        </authorList>
    </citation>
    <scope>NUCLEOTIDE SEQUENCE [LARGE SCALE GENOMIC DNA]</scope>
    <source>
        <strain evidence="4">cv. Yunnan</strain>
        <tissue evidence="3">Vines</tissue>
    </source>
</reference>
<evidence type="ECO:0000313" key="4">
    <source>
        <dbReference type="Proteomes" id="UP000249390"/>
    </source>
</evidence>
<name>A0A328DRY5_9ASTE</name>
<dbReference type="CDD" id="cd04465">
    <property type="entry name" value="S1_RPS1_repeat_ec2_hs2"/>
    <property type="match status" value="1"/>
</dbReference>
<accession>A0A328DRY5</accession>
<organism evidence="3 4">
    <name type="scientific">Cuscuta australis</name>
    <dbReference type="NCBI Taxonomy" id="267555"/>
    <lineage>
        <taxon>Eukaryota</taxon>
        <taxon>Viridiplantae</taxon>
        <taxon>Streptophyta</taxon>
        <taxon>Embryophyta</taxon>
        <taxon>Tracheophyta</taxon>
        <taxon>Spermatophyta</taxon>
        <taxon>Magnoliopsida</taxon>
        <taxon>eudicotyledons</taxon>
        <taxon>Gunneridae</taxon>
        <taxon>Pentapetalae</taxon>
        <taxon>asterids</taxon>
        <taxon>lamiids</taxon>
        <taxon>Solanales</taxon>
        <taxon>Convolvulaceae</taxon>
        <taxon>Cuscuteae</taxon>
        <taxon>Cuscuta</taxon>
        <taxon>Cuscuta subgen. Grammica</taxon>
        <taxon>Cuscuta sect. Cleistogrammica</taxon>
    </lineage>
</organism>
<evidence type="ECO:0000256" key="1">
    <source>
        <dbReference type="SAM" id="MobiDB-lite"/>
    </source>
</evidence>
<feature type="compositionally biased region" description="Basic and acidic residues" evidence="1">
    <location>
        <begin position="76"/>
        <end position="89"/>
    </location>
</feature>
<sequence length="509" mass="56657">MSFVVVNLCKCSSIPNPILPVSNSSSPVIHSTAAHFPATTPKPYSASSRYLTLSSSSSVRRLIQVSFCSNNETIEESRSAHLPARRESDEFGLLNKPSPKPIGDLSETETQKESEKRSKDEILEPFRRLFTPTESLEEKSDSGVGIKKDEQVIKEGNQVGVEYFEPKPGDFILGVVVSGNDKKVDVNVGADLLGVMLTKDVLPLDSKEMGHLLCDLKKDAERVMVGGKVGILKNDFAFSGEPKPTQPVVDPGTVLFAEVLGRTLSGRPLLSSRKLFRRVAWHRVRQIKDLNKPIEIKVTEWNTGGLLTKIEGLRAFLPKAELMNRVKSFTELKENVGRRMHVLITRMNEETNDLVLTEKEAWNMLNLQEGTLLEGTVLKIFPYGAQVRIGETNRSGLLHISNITKGHISSVGDLLAVNEKIKALVLKSLIPDKISLSTAVLESEPGLFLLNKEKVFSEAEEMAKKYRQRNISQAAAAVSVTTTDVLPFEDEERMYANWQWFKFEKGQLQ</sequence>
<gene>
    <name evidence="3" type="ORF">DM860_017032</name>
</gene>
<feature type="region of interest" description="Disordered" evidence="1">
    <location>
        <begin position="76"/>
        <end position="121"/>
    </location>
</feature>
<dbReference type="PROSITE" id="PS50126">
    <property type="entry name" value="S1"/>
    <property type="match status" value="2"/>
</dbReference>
<comment type="caution">
    <text evidence="3">The sequence shown here is derived from an EMBL/GenBank/DDBJ whole genome shotgun (WGS) entry which is preliminary data.</text>
</comment>
<dbReference type="InterPro" id="IPR012340">
    <property type="entry name" value="NA-bd_OB-fold"/>
</dbReference>
<dbReference type="Pfam" id="PF00575">
    <property type="entry name" value="S1"/>
    <property type="match status" value="1"/>
</dbReference>
<evidence type="ECO:0000313" key="3">
    <source>
        <dbReference type="EMBL" id="RAL46991.1"/>
    </source>
</evidence>
<dbReference type="AlphaFoldDB" id="A0A328DRY5"/>
<dbReference type="GO" id="GO:0003723">
    <property type="term" value="F:RNA binding"/>
    <property type="evidence" value="ECO:0007669"/>
    <property type="project" value="TreeGrafter"/>
</dbReference>
<evidence type="ECO:0000259" key="2">
    <source>
        <dbReference type="PROSITE" id="PS50126"/>
    </source>
</evidence>